<dbReference type="PATRIC" id="fig|33036.3.peg.1097"/>
<name>A0A133KE28_9FIRM</name>
<gene>
    <name evidence="1" type="ORF">HMPREF3200_01108</name>
</gene>
<evidence type="ECO:0000313" key="2">
    <source>
        <dbReference type="Proteomes" id="UP000070383"/>
    </source>
</evidence>
<dbReference type="EMBL" id="LRPM01000045">
    <property type="protein sequence ID" value="KWZ77809.1"/>
    <property type="molecule type" value="Genomic_DNA"/>
</dbReference>
<reference evidence="2" key="1">
    <citation type="submission" date="2016-01" db="EMBL/GenBank/DDBJ databases">
        <authorList>
            <person name="Mitreva M."/>
            <person name="Pepin K.H."/>
            <person name="Mihindukulasuriya K.A."/>
            <person name="Fulton R."/>
            <person name="Fronick C."/>
            <person name="O'Laughlin M."/>
            <person name="Miner T."/>
            <person name="Herter B."/>
            <person name="Rosa B.A."/>
            <person name="Cordes M."/>
            <person name="Tomlinson C."/>
            <person name="Wollam A."/>
            <person name="Palsikar V.B."/>
            <person name="Mardis E.R."/>
            <person name="Wilson R.K."/>
        </authorList>
    </citation>
    <scope>NUCLEOTIDE SEQUENCE [LARGE SCALE GENOMIC DNA]</scope>
    <source>
        <strain evidence="2">MJR8151</strain>
    </source>
</reference>
<evidence type="ECO:0000313" key="1">
    <source>
        <dbReference type="EMBL" id="KWZ77809.1"/>
    </source>
</evidence>
<keyword evidence="2" id="KW-1185">Reference proteome</keyword>
<dbReference type="STRING" id="33036.HMPREF3200_01108"/>
<accession>A0A133KE28</accession>
<organism evidence="1 2">
    <name type="scientific">Anaerococcus tetradius</name>
    <dbReference type="NCBI Taxonomy" id="33036"/>
    <lineage>
        <taxon>Bacteria</taxon>
        <taxon>Bacillati</taxon>
        <taxon>Bacillota</taxon>
        <taxon>Tissierellia</taxon>
        <taxon>Tissierellales</taxon>
        <taxon>Peptoniphilaceae</taxon>
        <taxon>Anaerococcus</taxon>
    </lineage>
</organism>
<protein>
    <submittedName>
        <fullName evidence="1">Uncharacterized protein</fullName>
    </submittedName>
</protein>
<sequence length="39" mass="4351">MTYLLSLPDDFVVHIDQIVVKSKDGIASFRSGIDELIKS</sequence>
<dbReference type="AlphaFoldDB" id="A0A133KE28"/>
<comment type="caution">
    <text evidence="1">The sequence shown here is derived from an EMBL/GenBank/DDBJ whole genome shotgun (WGS) entry which is preliminary data.</text>
</comment>
<proteinExistence type="predicted"/>
<dbReference type="Proteomes" id="UP000070383">
    <property type="component" value="Unassembled WGS sequence"/>
</dbReference>